<accession>A0A8S5LFM2</accession>
<dbReference type="NCBIfam" id="NF033495">
    <property type="entry name" value="phage_BC1881"/>
    <property type="match status" value="1"/>
</dbReference>
<evidence type="ECO:0000313" key="1">
    <source>
        <dbReference type="EMBL" id="DAD68719.1"/>
    </source>
</evidence>
<proteinExistence type="predicted"/>
<dbReference type="EMBL" id="BK014706">
    <property type="protein sequence ID" value="DAD68719.1"/>
    <property type="molecule type" value="Genomic_DNA"/>
</dbReference>
<reference evidence="1" key="1">
    <citation type="journal article" date="2021" name="Proc. Natl. Acad. Sci. U.S.A.">
        <title>A Catalog of Tens of Thousands of Viruses from Human Metagenomes Reveals Hidden Associations with Chronic Diseases.</title>
        <authorList>
            <person name="Tisza M.J."/>
            <person name="Buck C.B."/>
        </authorList>
    </citation>
    <scope>NUCLEOTIDE SEQUENCE</scope>
    <source>
        <strain evidence="1">CtlXU33</strain>
    </source>
</reference>
<name>A0A8S5LFM2_9CAUD</name>
<sequence>MELKDINTCELVEELKKREGVEVKIAEPHKDMSVSVNGPAVVLVVVD</sequence>
<organism evidence="1">
    <name type="scientific">Siphoviridae sp. ctlXU33</name>
    <dbReference type="NCBI Taxonomy" id="2823598"/>
    <lineage>
        <taxon>Viruses</taxon>
        <taxon>Duplodnaviria</taxon>
        <taxon>Heunggongvirae</taxon>
        <taxon>Uroviricota</taxon>
        <taxon>Caudoviricetes</taxon>
    </lineage>
</organism>
<evidence type="ECO:0008006" key="2">
    <source>
        <dbReference type="Google" id="ProtNLM"/>
    </source>
</evidence>
<protein>
    <recommendedName>
        <fullName evidence="2">BC1881 family protein</fullName>
    </recommendedName>
</protein>
<dbReference type="InterPro" id="IPR047901">
    <property type="entry name" value="BC1881-like"/>
</dbReference>